<evidence type="ECO:0000313" key="12">
    <source>
        <dbReference type="Proteomes" id="UP000001593"/>
    </source>
</evidence>
<dbReference type="GO" id="GO:0006617">
    <property type="term" value="P:SRP-dependent cotranslational protein targeting to membrane, signal sequence recognition"/>
    <property type="evidence" value="ECO:0000318"/>
    <property type="project" value="GO_Central"/>
</dbReference>
<sequence>MAVYLSDDPASKDRWVTVYPAYLNSRRTVCQGRRVPKAKAVDNPTVSEIRDICTSQNLSCELENNKFYPKESAKDVVCKGRVRIQLKNSDGTPVNADIPNRKALFCFLGEMIPKLKTRQTKTGQSDGNSSQQQAAASKKKKGKKAKGK</sequence>
<dbReference type="Pfam" id="PF01922">
    <property type="entry name" value="SRP19"/>
    <property type="match status" value="1"/>
</dbReference>
<feature type="compositionally biased region" description="Low complexity" evidence="10">
    <location>
        <begin position="123"/>
        <end position="136"/>
    </location>
</feature>
<dbReference type="KEGG" id="nve:5520293"/>
<dbReference type="PhylomeDB" id="A7RJY5"/>
<comment type="similarity">
    <text evidence="3">Belongs to the SRP19 family.</text>
</comment>
<evidence type="ECO:0000256" key="9">
    <source>
        <dbReference type="ARBA" id="ARBA00045518"/>
    </source>
</evidence>
<dbReference type="FunFam" id="3.30.56.30:FF:000002">
    <property type="entry name" value="Signal recognition particle 19kDa"/>
    <property type="match status" value="1"/>
</dbReference>
<dbReference type="InParanoid" id="A7RJY5"/>
<evidence type="ECO:0000256" key="8">
    <source>
        <dbReference type="ARBA" id="ARBA00023274"/>
    </source>
</evidence>
<dbReference type="HOGENOM" id="CLU_064201_2_1_1"/>
<dbReference type="GO" id="GO:0008312">
    <property type="term" value="F:7S RNA binding"/>
    <property type="evidence" value="ECO:0000318"/>
    <property type="project" value="GO_Central"/>
</dbReference>
<keyword evidence="7" id="KW-0539">Nucleus</keyword>
<proteinExistence type="inferred from homology"/>
<keyword evidence="4" id="KW-0963">Cytoplasm</keyword>
<dbReference type="PANTHER" id="PTHR17453:SF0">
    <property type="entry name" value="SIGNAL RECOGNITION PARTICLE 19 KDA PROTEIN"/>
    <property type="match status" value="1"/>
</dbReference>
<dbReference type="STRING" id="45351.A7RJY5"/>
<dbReference type="GO" id="GO:0005786">
    <property type="term" value="C:signal recognition particle, endoplasmic reticulum targeting"/>
    <property type="evidence" value="ECO:0000318"/>
    <property type="project" value="GO_Central"/>
</dbReference>
<dbReference type="EMBL" id="DS469515">
    <property type="protein sequence ID" value="EDO48060.1"/>
    <property type="molecule type" value="Genomic_DNA"/>
</dbReference>
<dbReference type="GO" id="GO:0005730">
    <property type="term" value="C:nucleolus"/>
    <property type="evidence" value="ECO:0007669"/>
    <property type="project" value="UniProtKB-SubCell"/>
</dbReference>
<dbReference type="eggNOG" id="KOG3198">
    <property type="taxonomic scope" value="Eukaryota"/>
</dbReference>
<keyword evidence="5" id="KW-0694">RNA-binding</keyword>
<evidence type="ECO:0000256" key="4">
    <source>
        <dbReference type="ARBA" id="ARBA00022490"/>
    </source>
</evidence>
<organism evidence="11 12">
    <name type="scientific">Nematostella vectensis</name>
    <name type="common">Starlet sea anemone</name>
    <dbReference type="NCBI Taxonomy" id="45351"/>
    <lineage>
        <taxon>Eukaryota</taxon>
        <taxon>Metazoa</taxon>
        <taxon>Cnidaria</taxon>
        <taxon>Anthozoa</taxon>
        <taxon>Hexacorallia</taxon>
        <taxon>Actiniaria</taxon>
        <taxon>Edwardsiidae</taxon>
        <taxon>Nematostella</taxon>
    </lineage>
</organism>
<dbReference type="AlphaFoldDB" id="A7RJY5"/>
<comment type="function">
    <text evidence="9">Component of the signal recognition particle (SRP) complex, a ribonucleoprotein complex that mediates the cotranslational targeting of secretory and membrane proteins to the endoplasmic reticulum (ER). Binds directly to 7SL RNA. Mediates binding of SRP54 to the SRP complex.</text>
</comment>
<dbReference type="InterPro" id="IPR036521">
    <property type="entry name" value="SRP19-like_sf"/>
</dbReference>
<name>A7RJY5_NEMVE</name>
<evidence type="ECO:0000256" key="5">
    <source>
        <dbReference type="ARBA" id="ARBA00022884"/>
    </source>
</evidence>
<dbReference type="SUPFAM" id="SSF69695">
    <property type="entry name" value="SRP19"/>
    <property type="match status" value="1"/>
</dbReference>
<keyword evidence="12" id="KW-1185">Reference proteome</keyword>
<accession>A7RJY5</accession>
<evidence type="ECO:0000256" key="2">
    <source>
        <dbReference type="ARBA" id="ARBA00004604"/>
    </source>
</evidence>
<evidence type="ECO:0000256" key="3">
    <source>
        <dbReference type="ARBA" id="ARBA00008910"/>
    </source>
</evidence>
<reference evidence="11 12" key="1">
    <citation type="journal article" date="2007" name="Science">
        <title>Sea anemone genome reveals ancestral eumetazoan gene repertoire and genomic organization.</title>
        <authorList>
            <person name="Putnam N.H."/>
            <person name="Srivastava M."/>
            <person name="Hellsten U."/>
            <person name="Dirks B."/>
            <person name="Chapman J."/>
            <person name="Salamov A."/>
            <person name="Terry A."/>
            <person name="Shapiro H."/>
            <person name="Lindquist E."/>
            <person name="Kapitonov V.V."/>
            <person name="Jurka J."/>
            <person name="Genikhovich G."/>
            <person name="Grigoriev I.V."/>
            <person name="Lucas S.M."/>
            <person name="Steele R.E."/>
            <person name="Finnerty J.R."/>
            <person name="Technau U."/>
            <person name="Martindale M.Q."/>
            <person name="Rokhsar D.S."/>
        </authorList>
    </citation>
    <scope>NUCLEOTIDE SEQUENCE [LARGE SCALE GENOMIC DNA]</scope>
    <source>
        <strain evidence="12">CH2 X CH6</strain>
    </source>
</reference>
<feature type="region of interest" description="Disordered" evidence="10">
    <location>
        <begin position="117"/>
        <end position="148"/>
    </location>
</feature>
<evidence type="ECO:0000313" key="11">
    <source>
        <dbReference type="EMBL" id="EDO48060.1"/>
    </source>
</evidence>
<keyword evidence="6" id="KW-0733">Signal recognition particle</keyword>
<dbReference type="InterPro" id="IPR002778">
    <property type="entry name" value="Signal_recog_particle_SRP19"/>
</dbReference>
<evidence type="ECO:0000256" key="6">
    <source>
        <dbReference type="ARBA" id="ARBA00023135"/>
    </source>
</evidence>
<evidence type="ECO:0000256" key="1">
    <source>
        <dbReference type="ARBA" id="ARBA00004496"/>
    </source>
</evidence>
<feature type="compositionally biased region" description="Basic residues" evidence="10">
    <location>
        <begin position="137"/>
        <end position="148"/>
    </location>
</feature>
<keyword evidence="8" id="KW-0687">Ribonucleoprotein</keyword>
<dbReference type="Proteomes" id="UP000001593">
    <property type="component" value="Unassembled WGS sequence"/>
</dbReference>
<evidence type="ECO:0000256" key="10">
    <source>
        <dbReference type="SAM" id="MobiDB-lite"/>
    </source>
</evidence>
<protein>
    <recommendedName>
        <fullName evidence="13">Signal recognition particle 19 kDa protein</fullName>
    </recommendedName>
</protein>
<evidence type="ECO:0008006" key="13">
    <source>
        <dbReference type="Google" id="ProtNLM"/>
    </source>
</evidence>
<evidence type="ECO:0000256" key="7">
    <source>
        <dbReference type="ARBA" id="ARBA00023242"/>
    </source>
</evidence>
<dbReference type="OMA" id="QMERWIC"/>
<dbReference type="PANTHER" id="PTHR17453">
    <property type="entry name" value="SIGNAL RECOGNITION PARTICLE 19 KD PROTEIN"/>
    <property type="match status" value="1"/>
</dbReference>
<gene>
    <name evidence="11" type="ORF">NEMVEDRAFT_v1g178876</name>
</gene>
<dbReference type="Gene3D" id="3.30.56.30">
    <property type="entry name" value="Signal recognition particle, SRP19-like subunit"/>
    <property type="match status" value="1"/>
</dbReference>
<comment type="subcellular location">
    <subcellularLocation>
        <location evidence="1">Cytoplasm</location>
    </subcellularLocation>
    <subcellularLocation>
        <location evidence="2">Nucleus</location>
        <location evidence="2">Nucleolus</location>
    </subcellularLocation>
</comment>
<dbReference type="OrthoDB" id="2190947at2759"/>